<keyword evidence="7" id="KW-0325">Glycoprotein</keyword>
<keyword evidence="6 9" id="KW-0472">Membrane</keyword>
<comment type="caution">
    <text evidence="11">The sequence shown here is derived from an EMBL/GenBank/DDBJ whole genome shotgun (WGS) entry which is preliminary data.</text>
</comment>
<name>A0A161WMB7_9PEZI</name>
<keyword evidence="12" id="KW-1185">Reference proteome</keyword>
<dbReference type="FunFam" id="3.20.20.80:FF:000032">
    <property type="entry name" value="1,3-beta-glucanosyltransferase"/>
    <property type="match status" value="1"/>
</dbReference>
<dbReference type="InterPro" id="IPR017853">
    <property type="entry name" value="GH"/>
</dbReference>
<keyword evidence="8 9" id="KW-0449">Lipoprotein</keyword>
<dbReference type="GO" id="GO:0031505">
    <property type="term" value="P:fungal-type cell wall organization"/>
    <property type="evidence" value="ECO:0007669"/>
    <property type="project" value="TreeGrafter"/>
</dbReference>
<gene>
    <name evidence="11" type="ORF">CT0861_06656</name>
</gene>
<keyword evidence="4 9" id="KW-0808">Transferase</keyword>
<sequence>LVDVFLHLPFSNRPTLLITNFWNPESHHLLVALSCPSLFRDTTAWHFSIITLVFFIRKSLGNPTSKMKSIAAISALAALTVVSAKPTATEREAPIKARSLPVVSASGNAFYADGTRFYVRGIDYQPGGSSANIDPLADTTICGRDIPKFKDLGVNTIRVYSVDNSKDHKDCMQQLADAGIYLVADVNNPKYSINRADPHPSYNAVYLQSVFATVEEFAQYDNTLAFFSGNEVIHDEANTTLTAPYVKAVTRDIKNYMASRGLRHVPVGYSAADVADNRMQSAAYFNCGSDDARSDFFAFNDYSWCSSSFKQSGWDVKVKNFTDYGIPIFLSEYGCNTNTRNFGEIEALMNSEMTGVYSGGLMYEYSMEANKYGIVEIDGNDVKELDEYANFKSALSKYPTPTGDAGAAKTSHSVDCPTSDSVWMVNPTQIPTIPEEAEKYMTKGAGDGPGLNGDGSQTAGDSASEGETTGGTASPTASSGSSSGASGSANAAAGMTFGGPIEKAPMAIAGLTAMFTMFGAFLL</sequence>
<dbReference type="Pfam" id="PF03198">
    <property type="entry name" value="Glyco_hydro_72"/>
    <property type="match status" value="1"/>
</dbReference>
<organism evidence="11 12">
    <name type="scientific">Colletotrichum tofieldiae</name>
    <dbReference type="NCBI Taxonomy" id="708197"/>
    <lineage>
        <taxon>Eukaryota</taxon>
        <taxon>Fungi</taxon>
        <taxon>Dikarya</taxon>
        <taxon>Ascomycota</taxon>
        <taxon>Pezizomycotina</taxon>
        <taxon>Sordariomycetes</taxon>
        <taxon>Hypocreomycetidae</taxon>
        <taxon>Glomerellales</taxon>
        <taxon>Glomerellaceae</taxon>
        <taxon>Colletotrichum</taxon>
        <taxon>Colletotrichum spaethianum species complex</taxon>
    </lineage>
</organism>
<keyword evidence="11" id="KW-0378">Hydrolase</keyword>
<dbReference type="GO" id="GO:0042124">
    <property type="term" value="F:1,3-beta-glucanosyltransferase activity"/>
    <property type="evidence" value="ECO:0007669"/>
    <property type="project" value="TreeGrafter"/>
</dbReference>
<evidence type="ECO:0000256" key="5">
    <source>
        <dbReference type="ARBA" id="ARBA00022729"/>
    </source>
</evidence>
<proteinExistence type="inferred from homology"/>
<evidence type="ECO:0000256" key="1">
    <source>
        <dbReference type="ARBA" id="ARBA00004609"/>
    </source>
</evidence>
<dbReference type="Gene3D" id="3.20.20.80">
    <property type="entry name" value="Glycosidases"/>
    <property type="match status" value="1"/>
</dbReference>
<evidence type="ECO:0000256" key="2">
    <source>
        <dbReference type="ARBA" id="ARBA00007528"/>
    </source>
</evidence>
<evidence type="ECO:0000256" key="7">
    <source>
        <dbReference type="ARBA" id="ARBA00023180"/>
    </source>
</evidence>
<evidence type="ECO:0000313" key="11">
    <source>
        <dbReference type="EMBL" id="KZL72266.1"/>
    </source>
</evidence>
<dbReference type="Proteomes" id="UP000076552">
    <property type="component" value="Unassembled WGS sequence"/>
</dbReference>
<dbReference type="PANTHER" id="PTHR31468:SF5">
    <property type="entry name" value="1,3-BETA-GLUCANOSYLTRANSFERASE GAS5"/>
    <property type="match status" value="1"/>
</dbReference>
<comment type="function">
    <text evidence="9">Splits internally a 1,3-beta-glucan molecule and transfers the newly generated reducing end (the donor) to the non-reducing end of another 1,3-beta-glucan molecule (the acceptor) forming a 1,3-beta linkage, resulting in the elongation of 1,3-beta-glucan chains in the cell wall.</text>
</comment>
<evidence type="ECO:0000256" key="4">
    <source>
        <dbReference type="ARBA" id="ARBA00022679"/>
    </source>
</evidence>
<keyword evidence="5" id="KW-0732">Signal</keyword>
<evidence type="ECO:0000256" key="9">
    <source>
        <dbReference type="RuleBase" id="RU361209"/>
    </source>
</evidence>
<evidence type="ECO:0000256" key="8">
    <source>
        <dbReference type="ARBA" id="ARBA00023288"/>
    </source>
</evidence>
<dbReference type="PANTHER" id="PTHR31468">
    <property type="entry name" value="1,3-BETA-GLUCANOSYLTRANSFERASE GAS1"/>
    <property type="match status" value="1"/>
</dbReference>
<dbReference type="GO" id="GO:0098552">
    <property type="term" value="C:side of membrane"/>
    <property type="evidence" value="ECO:0007669"/>
    <property type="project" value="UniProtKB-KW"/>
</dbReference>
<evidence type="ECO:0000256" key="3">
    <source>
        <dbReference type="ARBA" id="ARBA00022622"/>
    </source>
</evidence>
<evidence type="ECO:0000256" key="6">
    <source>
        <dbReference type="ARBA" id="ARBA00023136"/>
    </source>
</evidence>
<reference evidence="11 12" key="1">
    <citation type="submission" date="2015-06" db="EMBL/GenBank/DDBJ databases">
        <title>Survival trade-offs in plant roots during colonization by closely related pathogenic and mutualistic fungi.</title>
        <authorList>
            <person name="Hacquard S."/>
            <person name="Kracher B."/>
            <person name="Hiruma K."/>
            <person name="Weinman A."/>
            <person name="Muench P."/>
            <person name="Garrido Oter R."/>
            <person name="Ver Loren van Themaat E."/>
            <person name="Dallerey J.-F."/>
            <person name="Damm U."/>
            <person name="Henrissat B."/>
            <person name="Lespinet O."/>
            <person name="Thon M."/>
            <person name="Kemen E."/>
            <person name="McHardy A.C."/>
            <person name="Schulze-Lefert P."/>
            <person name="O'Connell R.J."/>
        </authorList>
    </citation>
    <scope>NUCLEOTIDE SEQUENCE [LARGE SCALE GENOMIC DNA]</scope>
    <source>
        <strain evidence="11 12">0861</strain>
    </source>
</reference>
<dbReference type="SUPFAM" id="SSF51445">
    <property type="entry name" value="(Trans)glycosidases"/>
    <property type="match status" value="1"/>
</dbReference>
<evidence type="ECO:0000256" key="10">
    <source>
        <dbReference type="SAM" id="MobiDB-lite"/>
    </source>
</evidence>
<evidence type="ECO:0000313" key="12">
    <source>
        <dbReference type="Proteomes" id="UP000076552"/>
    </source>
</evidence>
<dbReference type="GO" id="GO:0071970">
    <property type="term" value="P:fungal-type cell wall (1-&gt;3)-beta-D-glucan biosynthetic process"/>
    <property type="evidence" value="ECO:0007669"/>
    <property type="project" value="TreeGrafter"/>
</dbReference>
<comment type="similarity">
    <text evidence="2 9">Belongs to the glycosyl hydrolase 72 family.</text>
</comment>
<dbReference type="GO" id="GO:0005886">
    <property type="term" value="C:plasma membrane"/>
    <property type="evidence" value="ECO:0007669"/>
    <property type="project" value="UniProtKB-SubCell"/>
</dbReference>
<dbReference type="EC" id="2.4.1.-" evidence="9"/>
<dbReference type="InterPro" id="IPR004886">
    <property type="entry name" value="Glucanosyltransferase"/>
</dbReference>
<feature type="compositionally biased region" description="Low complexity" evidence="10">
    <location>
        <begin position="460"/>
        <end position="490"/>
    </location>
</feature>
<feature type="non-terminal residue" evidence="11">
    <location>
        <position position="1"/>
    </location>
</feature>
<dbReference type="AlphaFoldDB" id="A0A161WMB7"/>
<comment type="subcellular location">
    <subcellularLocation>
        <location evidence="1 9">Cell membrane</location>
        <topology evidence="1 9">Lipid-anchor</topology>
        <topology evidence="1 9">GPI-anchor</topology>
    </subcellularLocation>
</comment>
<feature type="region of interest" description="Disordered" evidence="10">
    <location>
        <begin position="441"/>
        <end position="490"/>
    </location>
</feature>
<dbReference type="EMBL" id="LFIV01000061">
    <property type="protein sequence ID" value="KZL72266.1"/>
    <property type="molecule type" value="Genomic_DNA"/>
</dbReference>
<dbReference type="STRING" id="708197.A0A161WMB7"/>
<keyword evidence="3 9" id="KW-0336">GPI-anchor</keyword>
<protein>
    <recommendedName>
        <fullName evidence="9">1,3-beta-glucanosyltransferase</fullName>
        <ecNumber evidence="9">2.4.1.-</ecNumber>
    </recommendedName>
</protein>
<dbReference type="GO" id="GO:0016787">
    <property type="term" value="F:hydrolase activity"/>
    <property type="evidence" value="ECO:0007669"/>
    <property type="project" value="UniProtKB-KW"/>
</dbReference>
<accession>A0A161WMB7</accession>